<comment type="caution">
    <text evidence="3">The sequence shown here is derived from an EMBL/GenBank/DDBJ whole genome shotgun (WGS) entry which is preliminary data.</text>
</comment>
<dbReference type="PANTHER" id="PTHR12526">
    <property type="entry name" value="GLYCOSYLTRANSFERASE"/>
    <property type="match status" value="1"/>
</dbReference>
<dbReference type="OrthoDB" id="5856508at2"/>
<evidence type="ECO:0000313" key="3">
    <source>
        <dbReference type="EMBL" id="PWI34555.1"/>
    </source>
</evidence>
<dbReference type="CDD" id="cd03801">
    <property type="entry name" value="GT4_PimA-like"/>
    <property type="match status" value="1"/>
</dbReference>
<feature type="domain" description="Glycosyltransferase subfamily 4-like N-terminal" evidence="2">
    <location>
        <begin position="15"/>
        <end position="182"/>
    </location>
</feature>
<dbReference type="SUPFAM" id="SSF53756">
    <property type="entry name" value="UDP-Glycosyltransferase/glycogen phosphorylase"/>
    <property type="match status" value="1"/>
</dbReference>
<dbReference type="AlphaFoldDB" id="A0A2U3BCR8"/>
<dbReference type="Pfam" id="PF00534">
    <property type="entry name" value="Glycos_transf_1"/>
    <property type="match status" value="1"/>
</dbReference>
<dbReference type="Proteomes" id="UP000245362">
    <property type="component" value="Unassembled WGS sequence"/>
</dbReference>
<name>A0A2U3BCR8_9VIBR</name>
<dbReference type="RefSeq" id="WP_109318891.1">
    <property type="nucleotide sequence ID" value="NZ_QFWT01000002.1"/>
</dbReference>
<feature type="domain" description="Glycosyl transferase family 1" evidence="1">
    <location>
        <begin position="197"/>
        <end position="324"/>
    </location>
</feature>
<dbReference type="PANTHER" id="PTHR12526:SF627">
    <property type="entry name" value="D-RHAMNOSYLTRANSFERASE WBPZ"/>
    <property type="match status" value="1"/>
</dbReference>
<dbReference type="Pfam" id="PF13439">
    <property type="entry name" value="Glyco_transf_4"/>
    <property type="match status" value="1"/>
</dbReference>
<evidence type="ECO:0000259" key="1">
    <source>
        <dbReference type="Pfam" id="PF00534"/>
    </source>
</evidence>
<evidence type="ECO:0000259" key="2">
    <source>
        <dbReference type="Pfam" id="PF13439"/>
    </source>
</evidence>
<keyword evidence="4" id="KW-1185">Reference proteome</keyword>
<dbReference type="InterPro" id="IPR028098">
    <property type="entry name" value="Glyco_trans_4-like_N"/>
</dbReference>
<reference evidence="3 4" key="1">
    <citation type="submission" date="2018-05" db="EMBL/GenBank/DDBJ databases">
        <title>Vibrio limimaris sp. nov., isolated from marine sediment.</title>
        <authorList>
            <person name="Li C.-M."/>
        </authorList>
    </citation>
    <scope>NUCLEOTIDE SEQUENCE [LARGE SCALE GENOMIC DNA]</scope>
    <source>
        <strain evidence="3 4">E4404</strain>
    </source>
</reference>
<dbReference type="InterPro" id="IPR001296">
    <property type="entry name" value="Glyco_trans_1"/>
</dbReference>
<proteinExistence type="predicted"/>
<organism evidence="3 4">
    <name type="scientific">Vibrio albus</name>
    <dbReference type="NCBI Taxonomy" id="2200953"/>
    <lineage>
        <taxon>Bacteria</taxon>
        <taxon>Pseudomonadati</taxon>
        <taxon>Pseudomonadota</taxon>
        <taxon>Gammaproteobacteria</taxon>
        <taxon>Vibrionales</taxon>
        <taxon>Vibrionaceae</taxon>
        <taxon>Vibrio</taxon>
    </lineage>
</organism>
<evidence type="ECO:0008006" key="5">
    <source>
        <dbReference type="Google" id="ProtNLM"/>
    </source>
</evidence>
<accession>A0A2U3BCR8</accession>
<dbReference type="Gene3D" id="3.40.50.2000">
    <property type="entry name" value="Glycogen Phosphorylase B"/>
    <property type="match status" value="2"/>
</dbReference>
<sequence>MKVLHLVPDFSVISETFIYDLVFDLESMGIDNYIYTTCRVNEKERPFPKVYDAKTGYSDFYSKVVRNINRRVFKKFNRFKKEKLIDLVNELDVDVVHSHFNYFFEDIINLVNSGYKKKVIISAHGTDVLDKKLHSNASYKEKVNICSGFESVIFTVPSQFLKNELINNFEIDKEKIIVVPNCYTQNIIHNSCSDIDNDNPVYLINIGRLVTWKGQAYLIHLLRKLHDNGFTNVYLKIIGYGPLKDELQNLARSLNIESFIHFYDALPHKEVFEELESSHIYIQSSIKDPDTEQEESFGIAVLEALSVHLPVIVSNTGGLPETVLNISEPPYIQIVDIKSELYEATLNCLNLKRDNEKMKGYANKILTTFSKDKHRKTIRNLYIN</sequence>
<dbReference type="GO" id="GO:1901135">
    <property type="term" value="P:carbohydrate derivative metabolic process"/>
    <property type="evidence" value="ECO:0007669"/>
    <property type="project" value="UniProtKB-ARBA"/>
</dbReference>
<dbReference type="EMBL" id="QFWT01000002">
    <property type="protein sequence ID" value="PWI34555.1"/>
    <property type="molecule type" value="Genomic_DNA"/>
</dbReference>
<evidence type="ECO:0000313" key="4">
    <source>
        <dbReference type="Proteomes" id="UP000245362"/>
    </source>
</evidence>
<dbReference type="GO" id="GO:0016757">
    <property type="term" value="F:glycosyltransferase activity"/>
    <property type="evidence" value="ECO:0007669"/>
    <property type="project" value="InterPro"/>
</dbReference>
<protein>
    <recommendedName>
        <fullName evidence="5">Glycosyltransferase</fullName>
    </recommendedName>
</protein>
<gene>
    <name evidence="3" type="ORF">DI392_05465</name>
</gene>